<keyword evidence="1" id="KW-0134">Cell wall</keyword>
<keyword evidence="4" id="KW-0572">Peptidoglycan-anchor</keyword>
<organism evidence="8 9">
    <name type="scientific">Lactococcus garvieae TRF1</name>
    <dbReference type="NCBI Taxonomy" id="1380772"/>
    <lineage>
        <taxon>Bacteria</taxon>
        <taxon>Bacillati</taxon>
        <taxon>Bacillota</taxon>
        <taxon>Bacilli</taxon>
        <taxon>Lactobacillales</taxon>
        <taxon>Streptococcaceae</taxon>
        <taxon>Lactococcus</taxon>
    </lineage>
</organism>
<evidence type="ECO:0000256" key="6">
    <source>
        <dbReference type="SAM" id="SignalP"/>
    </source>
</evidence>
<evidence type="ECO:0000256" key="5">
    <source>
        <dbReference type="SAM" id="Phobius"/>
    </source>
</evidence>
<protein>
    <recommendedName>
        <fullName evidence="7">Gram-positive cocci surface proteins LPxTG domain-containing protein</fullName>
    </recommendedName>
</protein>
<accession>V8AN54</accession>
<dbReference type="Pfam" id="PF00746">
    <property type="entry name" value="Gram_pos_anchor"/>
    <property type="match status" value="1"/>
</dbReference>
<dbReference type="PATRIC" id="fig|1380772.3.peg.1686"/>
<evidence type="ECO:0000313" key="9">
    <source>
        <dbReference type="Proteomes" id="UP000018692"/>
    </source>
</evidence>
<evidence type="ECO:0000259" key="7">
    <source>
        <dbReference type="Pfam" id="PF00746"/>
    </source>
</evidence>
<evidence type="ECO:0000256" key="3">
    <source>
        <dbReference type="ARBA" id="ARBA00022729"/>
    </source>
</evidence>
<dbReference type="AlphaFoldDB" id="V8AN54"/>
<dbReference type="PROSITE" id="PS51257">
    <property type="entry name" value="PROKAR_LIPOPROTEIN"/>
    <property type="match status" value="1"/>
</dbReference>
<evidence type="ECO:0000313" key="8">
    <source>
        <dbReference type="EMBL" id="ETD04263.1"/>
    </source>
</evidence>
<comment type="caution">
    <text evidence="8">The sequence shown here is derived from an EMBL/GenBank/DDBJ whole genome shotgun (WGS) entry which is preliminary data.</text>
</comment>
<evidence type="ECO:0000256" key="1">
    <source>
        <dbReference type="ARBA" id="ARBA00022512"/>
    </source>
</evidence>
<evidence type="ECO:0000256" key="2">
    <source>
        <dbReference type="ARBA" id="ARBA00022525"/>
    </source>
</evidence>
<dbReference type="Proteomes" id="UP000018692">
    <property type="component" value="Unassembled WGS sequence"/>
</dbReference>
<keyword evidence="2" id="KW-0964">Secreted</keyword>
<feature type="transmembrane region" description="Helical" evidence="5">
    <location>
        <begin position="79"/>
        <end position="100"/>
    </location>
</feature>
<keyword evidence="5" id="KW-0472">Membrane</keyword>
<keyword evidence="5" id="KW-1133">Transmembrane helix</keyword>
<sequence>MKKYLFLLFISIVSCVFALQLSEPTVYADNKASIVITGDLNEHEETDVPRDEITNEKENLKEEKTVLKEKDRLPKTGEIRLTILSTIGIIFIILSGYIFYKYKLKK</sequence>
<feature type="chain" id="PRO_5038629736" description="Gram-positive cocci surface proteins LPxTG domain-containing protein" evidence="6">
    <location>
        <begin position="19"/>
        <end position="106"/>
    </location>
</feature>
<dbReference type="NCBIfam" id="TIGR01167">
    <property type="entry name" value="LPXTG_anchor"/>
    <property type="match status" value="1"/>
</dbReference>
<name>V8AN54_9LACT</name>
<keyword evidence="3 6" id="KW-0732">Signal</keyword>
<keyword evidence="5" id="KW-0812">Transmembrane</keyword>
<feature type="domain" description="Gram-positive cocci surface proteins LPxTG" evidence="7">
    <location>
        <begin position="68"/>
        <end position="101"/>
    </location>
</feature>
<feature type="signal peptide" evidence="6">
    <location>
        <begin position="1"/>
        <end position="18"/>
    </location>
</feature>
<gene>
    <name evidence="8" type="ORF">N568_0108745</name>
</gene>
<evidence type="ECO:0000256" key="4">
    <source>
        <dbReference type="ARBA" id="ARBA00023088"/>
    </source>
</evidence>
<dbReference type="InterPro" id="IPR019931">
    <property type="entry name" value="LPXTG_anchor"/>
</dbReference>
<dbReference type="EMBL" id="AVFE01000033">
    <property type="protein sequence ID" value="ETD04263.1"/>
    <property type="molecule type" value="Genomic_DNA"/>
</dbReference>
<reference evidence="8 9" key="1">
    <citation type="submission" date="2013-07" db="EMBL/GenBank/DDBJ databases">
        <title>Isolation of Lactococcus garvieae strain TRF1 from the fecal material of a timber rattlesnake.</title>
        <authorList>
            <person name="McLaughlin R.W."/>
            <person name="Cochran P.A."/>
            <person name="Dowd S.E."/>
        </authorList>
    </citation>
    <scope>NUCLEOTIDE SEQUENCE [LARGE SCALE GENOMIC DNA]</scope>
    <source>
        <strain evidence="8 9">TRF1</strain>
    </source>
</reference>
<proteinExistence type="predicted"/>